<dbReference type="InterPro" id="IPR012853">
    <property type="entry name" value="CPT"/>
</dbReference>
<dbReference type="RefSeq" id="WP_109983979.1">
    <property type="nucleotide sequence ID" value="NZ_QGTD01000008.1"/>
</dbReference>
<gene>
    <name evidence="3" type="ORF">DLJ74_07355</name>
</gene>
<accession>A0A317KXK3</accession>
<keyword evidence="3" id="KW-0808">Transferase</keyword>
<evidence type="ECO:0000256" key="2">
    <source>
        <dbReference type="PIRSR" id="PIRSR007531-2"/>
    </source>
</evidence>
<reference evidence="3 4" key="1">
    <citation type="submission" date="2018-05" db="EMBL/GenBank/DDBJ databases">
        <title>Genomic analysis of Gracilibacillus dipsosauri DD1 reveals novel features of a salt-tolerant amylase.</title>
        <authorList>
            <person name="Deutch C.E."/>
            <person name="Yang S."/>
        </authorList>
    </citation>
    <scope>NUCLEOTIDE SEQUENCE [LARGE SCALE GENOMIC DNA]</scope>
    <source>
        <strain evidence="3 4">DD1</strain>
    </source>
</reference>
<comment type="caution">
    <text evidence="3">The sequence shown here is derived from an EMBL/GenBank/DDBJ whole genome shotgun (WGS) entry which is preliminary data.</text>
</comment>
<dbReference type="OrthoDB" id="9811101at2"/>
<sequence>MTSEHELGKIVILNGPPRSGKSTMATKIQEQLGGIWMNFGVDQMMNMTPKQYQPGIGLRPGGERPDLEPIVEKMYLSLYHSIASFSRTGLNVVVDVGHHNFYRKPLNLLPRCMKILENHPVAFVGVFCQMDELMNRRIKTWGKGYDENGEVPEPVERWQKFVHEPGIYDLEINTSILNPDESVAKIQNMLSRQTFGVAKQEIINGGSKLGQY</sequence>
<dbReference type="InterPro" id="IPR027417">
    <property type="entry name" value="P-loop_NTPase"/>
</dbReference>
<keyword evidence="4" id="KW-1185">Reference proteome</keyword>
<dbReference type="PIRSF" id="PIRSF007531">
    <property type="entry name" value="CPT"/>
    <property type="match status" value="1"/>
</dbReference>
<dbReference type="Gene3D" id="3.40.50.300">
    <property type="entry name" value="P-loop containing nucleotide triphosphate hydrolases"/>
    <property type="match status" value="1"/>
</dbReference>
<evidence type="ECO:0000256" key="1">
    <source>
        <dbReference type="PIRSR" id="PIRSR007531-1"/>
    </source>
</evidence>
<dbReference type="AlphaFoldDB" id="A0A317KXK3"/>
<proteinExistence type="predicted"/>
<organism evidence="3 4">
    <name type="scientific">Gracilibacillus dipsosauri</name>
    <dbReference type="NCBI Taxonomy" id="178340"/>
    <lineage>
        <taxon>Bacteria</taxon>
        <taxon>Bacillati</taxon>
        <taxon>Bacillota</taxon>
        <taxon>Bacilli</taxon>
        <taxon>Bacillales</taxon>
        <taxon>Bacillaceae</taxon>
        <taxon>Gracilibacillus</taxon>
    </lineage>
</organism>
<evidence type="ECO:0000313" key="4">
    <source>
        <dbReference type="Proteomes" id="UP000245624"/>
    </source>
</evidence>
<feature type="active site" evidence="1">
    <location>
        <position position="42"/>
    </location>
</feature>
<dbReference type="SUPFAM" id="SSF52540">
    <property type="entry name" value="P-loop containing nucleoside triphosphate hydrolases"/>
    <property type="match status" value="1"/>
</dbReference>
<dbReference type="Proteomes" id="UP000245624">
    <property type="component" value="Unassembled WGS sequence"/>
</dbReference>
<name>A0A317KXK3_9BACI</name>
<feature type="binding site" evidence="2">
    <location>
        <begin position="15"/>
        <end position="22"/>
    </location>
    <ligand>
        <name>ATP</name>
        <dbReference type="ChEBI" id="CHEBI:30616"/>
    </ligand>
</feature>
<dbReference type="GO" id="GO:0016740">
    <property type="term" value="F:transferase activity"/>
    <property type="evidence" value="ECO:0007669"/>
    <property type="project" value="UniProtKB-KW"/>
</dbReference>
<protein>
    <submittedName>
        <fullName evidence="3">Chloramphenicol phosphotransferase</fullName>
    </submittedName>
</protein>
<dbReference type="GO" id="GO:0005524">
    <property type="term" value="F:ATP binding"/>
    <property type="evidence" value="ECO:0007669"/>
    <property type="project" value="InterPro"/>
</dbReference>
<evidence type="ECO:0000313" key="3">
    <source>
        <dbReference type="EMBL" id="PWU68262.1"/>
    </source>
</evidence>
<dbReference type="EMBL" id="QGTD01000008">
    <property type="protein sequence ID" value="PWU68262.1"/>
    <property type="molecule type" value="Genomic_DNA"/>
</dbReference>
<dbReference type="Pfam" id="PF07931">
    <property type="entry name" value="CPT"/>
    <property type="match status" value="1"/>
</dbReference>